<evidence type="ECO:0000259" key="15">
    <source>
        <dbReference type="PROSITE" id="PS50885"/>
    </source>
</evidence>
<evidence type="ECO:0000256" key="2">
    <source>
        <dbReference type="ARBA" id="ARBA00004651"/>
    </source>
</evidence>
<dbReference type="Gene3D" id="6.10.340.10">
    <property type="match status" value="1"/>
</dbReference>
<keyword evidence="13" id="KW-0812">Transmembrane</keyword>
<name>A0A2W1P1I9_PAEXE</name>
<evidence type="ECO:0000313" key="17">
    <source>
        <dbReference type="Proteomes" id="UP000214746"/>
    </source>
</evidence>
<gene>
    <name evidence="16" type="ORF">CBW46_004080</name>
</gene>
<dbReference type="Proteomes" id="UP000214746">
    <property type="component" value="Unassembled WGS sequence"/>
</dbReference>
<evidence type="ECO:0000256" key="5">
    <source>
        <dbReference type="ARBA" id="ARBA00022553"/>
    </source>
</evidence>
<feature type="coiled-coil region" evidence="12">
    <location>
        <begin position="342"/>
        <end position="369"/>
    </location>
</feature>
<dbReference type="AlphaFoldDB" id="A0A2W1P1I9"/>
<dbReference type="Pfam" id="PF00672">
    <property type="entry name" value="HAMP"/>
    <property type="match status" value="1"/>
</dbReference>
<reference evidence="16" key="1">
    <citation type="submission" date="2018-06" db="EMBL/GenBank/DDBJ databases">
        <title>Paenibacillus xerothermodurans sp. nov. an extremely dry heat resistant spore forming bacterium isolated from the soil of Cape Canaveral, Florida.</title>
        <authorList>
            <person name="Seuylemezian A."/>
            <person name="Kaur N."/>
            <person name="Patil P."/>
            <person name="Patil P."/>
            <person name="Mayilraj S."/>
            <person name="Vaishampayan P."/>
        </authorList>
    </citation>
    <scope>NUCLEOTIDE SEQUENCE [LARGE SCALE GENOMIC DNA]</scope>
    <source>
        <strain evidence="16">ATCC 27380</strain>
    </source>
</reference>
<accession>A0A2W1P1I9</accession>
<dbReference type="RefSeq" id="WP_089198754.1">
    <property type="nucleotide sequence ID" value="NZ_NHRJ02000002.1"/>
</dbReference>
<dbReference type="CDD" id="cd06225">
    <property type="entry name" value="HAMP"/>
    <property type="match status" value="1"/>
</dbReference>
<organism evidence="16 17">
    <name type="scientific">Paenibacillus xerothermodurans</name>
    <dbReference type="NCBI Taxonomy" id="1977292"/>
    <lineage>
        <taxon>Bacteria</taxon>
        <taxon>Bacillati</taxon>
        <taxon>Bacillota</taxon>
        <taxon>Bacilli</taxon>
        <taxon>Bacillales</taxon>
        <taxon>Paenibacillaceae</taxon>
        <taxon>Paenibacillus</taxon>
    </lineage>
</organism>
<dbReference type="PANTHER" id="PTHR34220">
    <property type="entry name" value="SENSOR HISTIDINE KINASE YPDA"/>
    <property type="match status" value="1"/>
</dbReference>
<dbReference type="Pfam" id="PF06580">
    <property type="entry name" value="His_kinase"/>
    <property type="match status" value="1"/>
</dbReference>
<keyword evidence="6" id="KW-0808">Transferase</keyword>
<protein>
    <recommendedName>
        <fullName evidence="3">histidine kinase</fullName>
        <ecNumber evidence="3">2.7.13.3</ecNumber>
    </recommendedName>
</protein>
<keyword evidence="11 13" id="KW-0472">Membrane</keyword>
<keyword evidence="13" id="KW-1133">Transmembrane helix</keyword>
<dbReference type="InterPro" id="IPR036890">
    <property type="entry name" value="HATPase_C_sf"/>
</dbReference>
<evidence type="ECO:0000256" key="12">
    <source>
        <dbReference type="SAM" id="Coils"/>
    </source>
</evidence>
<feature type="transmembrane region" description="Helical" evidence="13">
    <location>
        <begin position="12"/>
        <end position="32"/>
    </location>
</feature>
<dbReference type="PRINTS" id="PR00344">
    <property type="entry name" value="BCTRLSENSOR"/>
</dbReference>
<sequence>MRQTTTIRAQMVGFFSVLLTIPLLISAIYIYLTLQSNLKQNHIRHQSQTVQVLSVEIGEWRQAYENLSLRIFGDPLVQHILKIEQWQQTAQHLSLRSELRDRLISYAETTDNCRAIYVMDSSFNSYGTKPDAAMFEYMQSKRDTADRLDGYPAWSSEWIDQTIVLYRRINDNQYDLNHGIGYLFIVLDRQELLSIYEQFTLERGQQFALTDFWGIRISTSDRSIVKAMTGVDGAGHATSYGIVQLDDGKHAYTAVRNQDWQLTTWVAEEEIYAPIRPILVAVIFVSVALIVYSVMMVVFISNRITRPLRVVQNAMKQVGGGLLGLKVPVMRHDEVGQLAATLNRMSDEIVALVEKNREEEAKLRRLQLRTLEYQINPHFLYNALDSVNMLARKYDDRRIADIVTSLSRLFRIGLNQGKELISVHDEIQHVSYYLKIQGIRFGDQLRWDVNMDQTISSCGMIKFLLQPLVENSINHGIRKSGRPGFVAVSAVLDSNHIVLTVKDNGAGMPEQQVEAVRNLLSLEDGDINLMHLKSKASNSLHELSDVQAHLGNSGGGFGLRNVHQRIQLHYGASYGLTVESEYGRGTVIRVRLPLQQGAGSAAEGIANI</sequence>
<evidence type="ECO:0000256" key="1">
    <source>
        <dbReference type="ARBA" id="ARBA00000085"/>
    </source>
</evidence>
<evidence type="ECO:0000256" key="9">
    <source>
        <dbReference type="ARBA" id="ARBA00022840"/>
    </source>
</evidence>
<comment type="subcellular location">
    <subcellularLocation>
        <location evidence="2">Cell membrane</location>
        <topology evidence="2">Multi-pass membrane protein</topology>
    </subcellularLocation>
</comment>
<dbReference type="Pfam" id="PF02518">
    <property type="entry name" value="HATPase_c"/>
    <property type="match status" value="1"/>
</dbReference>
<dbReference type="SUPFAM" id="SSF158472">
    <property type="entry name" value="HAMP domain-like"/>
    <property type="match status" value="1"/>
</dbReference>
<feature type="domain" description="Histidine kinase" evidence="14">
    <location>
        <begin position="465"/>
        <end position="596"/>
    </location>
</feature>
<keyword evidence="10" id="KW-0902">Two-component regulatory system</keyword>
<dbReference type="OrthoDB" id="9776552at2"/>
<dbReference type="InterPro" id="IPR010559">
    <property type="entry name" value="Sig_transdc_His_kin_internal"/>
</dbReference>
<dbReference type="SMART" id="SM00304">
    <property type="entry name" value="HAMP"/>
    <property type="match status" value="1"/>
</dbReference>
<keyword evidence="9" id="KW-0067">ATP-binding</keyword>
<comment type="catalytic activity">
    <reaction evidence="1">
        <text>ATP + protein L-histidine = ADP + protein N-phospho-L-histidine.</text>
        <dbReference type="EC" id="2.7.13.3"/>
    </reaction>
</comment>
<keyword evidence="7" id="KW-0547">Nucleotide-binding</keyword>
<dbReference type="SUPFAM" id="SSF55874">
    <property type="entry name" value="ATPase domain of HSP90 chaperone/DNA topoisomerase II/histidine kinase"/>
    <property type="match status" value="1"/>
</dbReference>
<feature type="transmembrane region" description="Helical" evidence="13">
    <location>
        <begin position="278"/>
        <end position="300"/>
    </location>
</feature>
<dbReference type="Gene3D" id="3.30.565.10">
    <property type="entry name" value="Histidine kinase-like ATPase, C-terminal domain"/>
    <property type="match status" value="1"/>
</dbReference>
<proteinExistence type="predicted"/>
<dbReference type="InterPro" id="IPR005467">
    <property type="entry name" value="His_kinase_dom"/>
</dbReference>
<evidence type="ECO:0000256" key="6">
    <source>
        <dbReference type="ARBA" id="ARBA00022679"/>
    </source>
</evidence>
<keyword evidence="5" id="KW-0597">Phosphoprotein</keyword>
<keyword evidence="8 16" id="KW-0418">Kinase</keyword>
<dbReference type="GO" id="GO:0005524">
    <property type="term" value="F:ATP binding"/>
    <property type="evidence" value="ECO:0007669"/>
    <property type="project" value="UniProtKB-KW"/>
</dbReference>
<comment type="caution">
    <text evidence="16">The sequence shown here is derived from an EMBL/GenBank/DDBJ whole genome shotgun (WGS) entry which is preliminary data.</text>
</comment>
<evidence type="ECO:0000313" key="16">
    <source>
        <dbReference type="EMBL" id="PZE21612.1"/>
    </source>
</evidence>
<dbReference type="EC" id="2.7.13.3" evidence="3"/>
<evidence type="ECO:0000256" key="13">
    <source>
        <dbReference type="SAM" id="Phobius"/>
    </source>
</evidence>
<dbReference type="SMART" id="SM00387">
    <property type="entry name" value="HATPase_c"/>
    <property type="match status" value="1"/>
</dbReference>
<dbReference type="GO" id="GO:0000155">
    <property type="term" value="F:phosphorelay sensor kinase activity"/>
    <property type="evidence" value="ECO:0007669"/>
    <property type="project" value="InterPro"/>
</dbReference>
<dbReference type="InterPro" id="IPR050640">
    <property type="entry name" value="Bact_2-comp_sensor_kinase"/>
</dbReference>
<dbReference type="EMBL" id="NHRJ02000002">
    <property type="protein sequence ID" value="PZE21612.1"/>
    <property type="molecule type" value="Genomic_DNA"/>
</dbReference>
<keyword evidence="4" id="KW-1003">Cell membrane</keyword>
<keyword evidence="17" id="KW-1185">Reference proteome</keyword>
<evidence type="ECO:0000256" key="7">
    <source>
        <dbReference type="ARBA" id="ARBA00022741"/>
    </source>
</evidence>
<dbReference type="GO" id="GO:0005886">
    <property type="term" value="C:plasma membrane"/>
    <property type="evidence" value="ECO:0007669"/>
    <property type="project" value="UniProtKB-SubCell"/>
</dbReference>
<dbReference type="PANTHER" id="PTHR34220:SF7">
    <property type="entry name" value="SENSOR HISTIDINE KINASE YPDA"/>
    <property type="match status" value="1"/>
</dbReference>
<dbReference type="InterPro" id="IPR003660">
    <property type="entry name" value="HAMP_dom"/>
</dbReference>
<evidence type="ECO:0000256" key="11">
    <source>
        <dbReference type="ARBA" id="ARBA00023136"/>
    </source>
</evidence>
<evidence type="ECO:0000256" key="8">
    <source>
        <dbReference type="ARBA" id="ARBA00022777"/>
    </source>
</evidence>
<dbReference type="InterPro" id="IPR004358">
    <property type="entry name" value="Sig_transdc_His_kin-like_C"/>
</dbReference>
<evidence type="ECO:0000256" key="10">
    <source>
        <dbReference type="ARBA" id="ARBA00023012"/>
    </source>
</evidence>
<evidence type="ECO:0000259" key="14">
    <source>
        <dbReference type="PROSITE" id="PS50109"/>
    </source>
</evidence>
<evidence type="ECO:0000256" key="4">
    <source>
        <dbReference type="ARBA" id="ARBA00022475"/>
    </source>
</evidence>
<keyword evidence="12" id="KW-0175">Coiled coil</keyword>
<dbReference type="PROSITE" id="PS50109">
    <property type="entry name" value="HIS_KIN"/>
    <property type="match status" value="1"/>
</dbReference>
<dbReference type="InterPro" id="IPR003594">
    <property type="entry name" value="HATPase_dom"/>
</dbReference>
<dbReference type="PROSITE" id="PS50885">
    <property type="entry name" value="HAMP"/>
    <property type="match status" value="1"/>
</dbReference>
<feature type="domain" description="HAMP" evidence="15">
    <location>
        <begin position="302"/>
        <end position="354"/>
    </location>
</feature>
<evidence type="ECO:0000256" key="3">
    <source>
        <dbReference type="ARBA" id="ARBA00012438"/>
    </source>
</evidence>